<organism evidence="1 2">
    <name type="scientific">Nautilia profundicola (strain ATCC BAA-1463 / DSM 18972 / AmH)</name>
    <dbReference type="NCBI Taxonomy" id="598659"/>
    <lineage>
        <taxon>Bacteria</taxon>
        <taxon>Pseudomonadati</taxon>
        <taxon>Campylobacterota</taxon>
        <taxon>Epsilonproteobacteria</taxon>
        <taxon>Nautiliales</taxon>
        <taxon>Nautiliaceae</taxon>
        <taxon>Nautilia</taxon>
    </lineage>
</organism>
<protein>
    <submittedName>
        <fullName evidence="1">ATP-dependent Lon protease</fullName>
    </submittedName>
</protein>
<name>B9L6H8_NAUPA</name>
<keyword evidence="1" id="KW-0378">Hydrolase</keyword>
<keyword evidence="1" id="KW-0645">Protease</keyword>
<gene>
    <name evidence="1" type="ordered locus">NAMH_1579</name>
</gene>
<dbReference type="STRING" id="598659.NAMH_1579"/>
<evidence type="ECO:0000313" key="1">
    <source>
        <dbReference type="EMBL" id="ACM92395.1"/>
    </source>
</evidence>
<sequence length="161" mass="18739">MDFEKAWEVIKSNLIPRIRAKRSLALFATVRAKFEGWLKVEVADILCAYGKVIPEKDLIDIVFENSAIELKTVNTSYKYLGVLNKTKPVTDNVKSVIDDIYKLKKSSYENKYVLFIVFPLDDNKYWQKHLNKISQNLEEFKESEIVFFNGIKGKLYFGKIS</sequence>
<dbReference type="AlphaFoldDB" id="B9L6H8"/>
<proteinExistence type="predicted"/>
<reference evidence="1 2" key="1">
    <citation type="journal article" date="2009" name="PLoS Genet.">
        <title>Adaptations to submarine hydrothermal environments exemplified by the genome of Nautilia profundicola.</title>
        <authorList>
            <person name="Campbell B.J."/>
            <person name="Smith J.L."/>
            <person name="Hanson T.E."/>
            <person name="Klotz M.G."/>
            <person name="Stein L.Y."/>
            <person name="Lee C.K."/>
            <person name="Wu D."/>
            <person name="Robinson J.M."/>
            <person name="Khouri H.M."/>
            <person name="Eisen J.A."/>
            <person name="Cary S.C."/>
        </authorList>
    </citation>
    <scope>NUCLEOTIDE SEQUENCE [LARGE SCALE GENOMIC DNA]</scope>
    <source>
        <strain evidence="2">ATCC BAA-1463 / DSM 18972 / AmH</strain>
    </source>
</reference>
<dbReference type="RefSeq" id="WP_012663766.1">
    <property type="nucleotide sequence ID" value="NC_012115.1"/>
</dbReference>
<dbReference type="GO" id="GO:0006508">
    <property type="term" value="P:proteolysis"/>
    <property type="evidence" value="ECO:0007669"/>
    <property type="project" value="UniProtKB-KW"/>
</dbReference>
<dbReference type="KEGG" id="nam:NAMH_1579"/>
<evidence type="ECO:0000313" key="2">
    <source>
        <dbReference type="Proteomes" id="UP000000448"/>
    </source>
</evidence>
<keyword evidence="2" id="KW-1185">Reference proteome</keyword>
<dbReference type="HOGENOM" id="CLU_1641908_0_0_7"/>
<dbReference type="OrthoDB" id="1492825at2"/>
<accession>B9L6H8</accession>
<dbReference type="GO" id="GO:0008233">
    <property type="term" value="F:peptidase activity"/>
    <property type="evidence" value="ECO:0007669"/>
    <property type="project" value="UniProtKB-KW"/>
</dbReference>
<dbReference type="Proteomes" id="UP000000448">
    <property type="component" value="Chromosome"/>
</dbReference>
<dbReference type="EMBL" id="CP001279">
    <property type="protein sequence ID" value="ACM92395.1"/>
    <property type="molecule type" value="Genomic_DNA"/>
</dbReference>